<dbReference type="InterPro" id="IPR052516">
    <property type="entry name" value="N-heterocyclic_Hydroxylase"/>
</dbReference>
<dbReference type="PANTHER" id="PTHR47495">
    <property type="entry name" value="ALDEHYDE DEHYDROGENASE"/>
    <property type="match status" value="1"/>
</dbReference>
<organism evidence="3 4">
    <name type="scientific">Vineibacter terrae</name>
    <dbReference type="NCBI Taxonomy" id="2586908"/>
    <lineage>
        <taxon>Bacteria</taxon>
        <taxon>Pseudomonadati</taxon>
        <taxon>Pseudomonadota</taxon>
        <taxon>Alphaproteobacteria</taxon>
        <taxon>Hyphomicrobiales</taxon>
        <taxon>Vineibacter</taxon>
    </lineage>
</organism>
<keyword evidence="4" id="KW-1185">Reference proteome</keyword>
<feature type="transmembrane region" description="Helical" evidence="1">
    <location>
        <begin position="7"/>
        <end position="26"/>
    </location>
</feature>
<keyword evidence="1" id="KW-0812">Transmembrane</keyword>
<evidence type="ECO:0000259" key="2">
    <source>
        <dbReference type="SMART" id="SM01008"/>
    </source>
</evidence>
<dbReference type="Gene3D" id="3.90.1170.50">
    <property type="entry name" value="Aldehyde oxidase/xanthine dehydrogenase, a/b hammerhead"/>
    <property type="match status" value="1"/>
</dbReference>
<dbReference type="SMART" id="SM01008">
    <property type="entry name" value="Ald_Xan_dh_C"/>
    <property type="match status" value="1"/>
</dbReference>
<dbReference type="OrthoDB" id="9767994at2"/>
<feature type="domain" description="Aldehyde oxidase/xanthine dehydrogenase a/b hammerhead" evidence="2">
    <location>
        <begin position="240"/>
        <end position="319"/>
    </location>
</feature>
<dbReference type="InterPro" id="IPR000674">
    <property type="entry name" value="Ald_Oxase/Xan_DH_a/b"/>
</dbReference>
<sequence length="750" mass="79751">MRLSRRKLVIGGVLGGGALIVGYWFAHERDRLGGRTLFPARQGEVGLNGWVKLAGDGRVVVAVPRAEMGQGVHTALAQLVAEEMDARWSDVRVETPPESSVYRNVEILLDGLPFSPEQTGMVVDGARWAVGKVMGVLGVAATGGSTSVRDAWHPMRLAGASARELLLRAAARKSGLPQSELKTADGEVRGRGGLIVARFGELVDALGDLAPLADVPLKRPANFTIIGTPASRLDLDDKVTGRAVFGIDVRPPGLLFAAVRNCPTFGGNLKQATPPAGGLPPGIRKIVPLPTAVAVVADNWWRAQKFLEAGLDIAWDEGPNAALSSDSLWRAYETLAATGDRKESRVSGDAALLTRPGRRIEAVYRAPYLAHATMEPMNCTARLDDAGLTLWMPSQSSSLMRYVAAREADLPQDKVTVHTTFLGGGFGRRAEVDLVKQAVAVAKAMRGTPVQVLWSREEDMAHDFYRPMALARLSAVLPPDGAAAAQDAIAWDAVLVGQSAGSQYTSRLLGIAEPGDPDPNSIENLPYGLGFHRLSTIVPRGPVPVGFWRSVGHSHTAFFDECFVDEIAHALGKDPLTLRRDLLRDKPRHRKVLDAAARGANWGTALPAGSGRGVALRVSFGSIVAQVAEVVVESGAIRVKRVVCAIDCGPVVNPDIVRAQMEGGIVYGLTAALHGEITISKGRVEQHQFDDYPVLRIDGMPAIETMIVHSDDAPLGGVGEPGTPPIAPAVANAVFAATGQRLRSLPLKLA</sequence>
<dbReference type="EMBL" id="VDUZ01000076">
    <property type="protein sequence ID" value="TXL69623.1"/>
    <property type="molecule type" value="Genomic_DNA"/>
</dbReference>
<dbReference type="RefSeq" id="WP_147852270.1">
    <property type="nucleotide sequence ID" value="NZ_VDUZ01000076.1"/>
</dbReference>
<dbReference type="SUPFAM" id="SSF56003">
    <property type="entry name" value="Molybdenum cofactor-binding domain"/>
    <property type="match status" value="2"/>
</dbReference>
<evidence type="ECO:0000313" key="4">
    <source>
        <dbReference type="Proteomes" id="UP000321638"/>
    </source>
</evidence>
<dbReference type="PANTHER" id="PTHR47495:SF2">
    <property type="entry name" value="ALDEHYDE DEHYDROGENASE"/>
    <property type="match status" value="1"/>
</dbReference>
<dbReference type="Gene3D" id="3.30.365.10">
    <property type="entry name" value="Aldehyde oxidase/xanthine dehydrogenase, molybdopterin binding domain"/>
    <property type="match status" value="4"/>
</dbReference>
<protein>
    <submittedName>
        <fullName evidence="3">Xanthine dehydrogenase family protein molybdopterin-binding subunit</fullName>
    </submittedName>
</protein>
<dbReference type="Proteomes" id="UP000321638">
    <property type="component" value="Unassembled WGS sequence"/>
</dbReference>
<dbReference type="AlphaFoldDB" id="A0A5C8P7A7"/>
<proteinExistence type="predicted"/>
<reference evidence="3 4" key="1">
    <citation type="submission" date="2019-06" db="EMBL/GenBank/DDBJ databases">
        <title>New taxonomy in bacterial strain CC-CFT640, isolated from vineyard.</title>
        <authorList>
            <person name="Lin S.-Y."/>
            <person name="Tsai C.-F."/>
            <person name="Young C.-C."/>
        </authorList>
    </citation>
    <scope>NUCLEOTIDE SEQUENCE [LARGE SCALE GENOMIC DNA]</scope>
    <source>
        <strain evidence="3 4">CC-CFT640</strain>
    </source>
</reference>
<dbReference type="PIRSF" id="PIRSF036389">
    <property type="entry name" value="IOR_B"/>
    <property type="match status" value="1"/>
</dbReference>
<dbReference type="InterPro" id="IPR012368">
    <property type="entry name" value="OxRdtase_Mopterin-bd_su_IorB"/>
</dbReference>
<dbReference type="InterPro" id="IPR046867">
    <property type="entry name" value="AldOxase/xan_DH_MoCoBD2"/>
</dbReference>
<dbReference type="InterPro" id="IPR037165">
    <property type="entry name" value="AldOxase/xan_DH_Mopterin-bd_sf"/>
</dbReference>
<accession>A0A5C8P7A7</accession>
<name>A0A5C8P7A7_9HYPH</name>
<dbReference type="GO" id="GO:0016491">
    <property type="term" value="F:oxidoreductase activity"/>
    <property type="evidence" value="ECO:0007669"/>
    <property type="project" value="InterPro"/>
</dbReference>
<keyword evidence="1" id="KW-0472">Membrane</keyword>
<keyword evidence="1" id="KW-1133">Transmembrane helix</keyword>
<comment type="caution">
    <text evidence="3">The sequence shown here is derived from an EMBL/GenBank/DDBJ whole genome shotgun (WGS) entry which is preliminary data.</text>
</comment>
<evidence type="ECO:0000256" key="1">
    <source>
        <dbReference type="SAM" id="Phobius"/>
    </source>
</evidence>
<dbReference type="Pfam" id="PF20256">
    <property type="entry name" value="MoCoBD_2"/>
    <property type="match status" value="2"/>
</dbReference>
<evidence type="ECO:0000313" key="3">
    <source>
        <dbReference type="EMBL" id="TXL69623.1"/>
    </source>
</evidence>
<dbReference type="Pfam" id="PF02738">
    <property type="entry name" value="MoCoBD_1"/>
    <property type="match status" value="1"/>
</dbReference>
<gene>
    <name evidence="3" type="ORF">FHP25_38165</name>
</gene>
<dbReference type="InterPro" id="IPR008274">
    <property type="entry name" value="AldOxase/xan_DH_MoCoBD1"/>
</dbReference>